<reference evidence="7" key="7">
    <citation type="journal article" date="2017" name="Sci. Rep.">
        <title>Genomic features, phylogenetic relationships, and comparative genomics of Elizabethkingia anophelis strain EM361-97 isolated in Taiwan.</title>
        <authorList>
            <person name="Lin J.N."/>
            <person name="Lai C.H."/>
            <person name="Yang C.H."/>
            <person name="Huang Y.H."/>
            <person name="Lin H.H."/>
        </authorList>
    </citation>
    <scope>NUCLEOTIDE SEQUENCE</scope>
</reference>
<evidence type="ECO:0000313" key="7">
    <source>
        <dbReference type="EMBL" id="DAC76141.1"/>
    </source>
</evidence>
<sequence length="59" mass="6781">MSFNNTKDIVIVLFEGKTIEMKDQKPASGIWYSNDHYELRGKGSEVILYKGKKIVFKGK</sequence>
<reference evidence="7" key="1">
    <citation type="journal article" date="2014" name="Genome Biol. Evol.">
        <title>Comparative genomic analysis of malaria mosquito vector-associated novel pathogen Elizabethkingia anophelis.</title>
        <authorList>
            <person name="Teo J."/>
            <person name="Tan S.Y."/>
            <person name="Liu Y."/>
            <person name="Tay M."/>
            <person name="Ding Y."/>
            <person name="Li Y."/>
            <person name="Kjelleberg S."/>
            <person name="Givskov M."/>
            <person name="Lin R.T."/>
            <person name="Yang L."/>
        </authorList>
    </citation>
    <scope>NUCLEOTIDE SEQUENCE</scope>
</reference>
<accession>A0A455ZHR3</accession>
<reference evidence="7" key="3">
    <citation type="journal article" date="2016" name="Genome Announc.">
        <title>Complete Genome Sequences of Four Strains from the 2015-2016 Elizabethkingia anophelis Outbreak.</title>
        <authorList>
            <person name="Nicholson A.C."/>
            <person name="Whitney A.M."/>
            <person name="Emery B.D."/>
            <person name="Bell M.E."/>
            <person name="Gartin J.T."/>
            <person name="Humrighouse B.W."/>
            <person name="Loparev V.N."/>
            <person name="Batra D."/>
            <person name="Sheth M."/>
            <person name="Rowe L.A."/>
            <person name="Juieng P."/>
            <person name="Knipe K."/>
            <person name="Gulvik C."/>
            <person name="McQuiston J.R."/>
        </authorList>
    </citation>
    <scope>NUCLEOTIDE SEQUENCE</scope>
</reference>
<evidence type="ECO:0000259" key="5">
    <source>
        <dbReference type="Pfam" id="PF09864"/>
    </source>
</evidence>
<dbReference type="AlphaFoldDB" id="A0A455ZHR3"/>
<evidence type="ECO:0000313" key="6">
    <source>
        <dbReference type="EMBL" id="DAC76078.1"/>
    </source>
</evidence>
<name>A0A455ZHR3_9FLAO</name>
<reference evidence="7" key="4">
    <citation type="journal article" date="2016" name="Sci. Rep.">
        <title>Genomic epidemiology and global diversity of the emerging bacterial pathogen Elizabethkingia anophelis.</title>
        <authorList>
            <person name="Breurec S."/>
            <person name="Criscuolo A."/>
            <person name="Diancourt L."/>
            <person name="Rendueles O."/>
            <person name="Vandenbogaert M."/>
            <person name="Passet V."/>
            <person name="Caro V."/>
            <person name="Rocha E.P."/>
            <person name="Touchon M."/>
            <person name="Brisse S."/>
        </authorList>
    </citation>
    <scope>NUCLEOTIDE SEQUENCE</scope>
</reference>
<gene>
    <name evidence="6" type="primary">ICEEaIII(13)_0422_54145_54324</name>
</gene>
<dbReference type="InterPro" id="IPR036328">
    <property type="entry name" value="MliC_sf"/>
</dbReference>
<proteinExistence type="predicted"/>
<keyword evidence="3" id="KW-0564">Palmitate</keyword>
<dbReference type="EMBL" id="BK010616">
    <property type="protein sequence ID" value="DAC76141.1"/>
    <property type="molecule type" value="Genomic_DNA"/>
</dbReference>
<reference evidence="7" key="5">
    <citation type="journal article" date="2017" name="Genome Announc.">
        <title>Complete Circularized Genome Sequences of Four Strains of Elizabethkingia anophelis, Including Two Novel Strains Isolated from Wild-Caught Anopheles sinensis.</title>
        <authorList>
            <person name="Pei D."/>
            <person name="Nicholson A.C."/>
            <person name="Jiang J."/>
            <person name="Chen H."/>
            <person name="Whitney A.M."/>
            <person name="Villarma A."/>
            <person name="Bell M."/>
            <person name="Humrighouse B."/>
            <person name="Rowe L.A."/>
            <person name="Sheth M."/>
            <person name="Batra D."/>
            <person name="Juieng P."/>
            <person name="Loparev V.N."/>
            <person name="McQuiston J.R."/>
            <person name="Lan Y."/>
            <person name="Ma Y."/>
            <person name="Xu J."/>
        </authorList>
    </citation>
    <scope>NUCLEOTIDE SEQUENCE</scope>
</reference>
<keyword evidence="2" id="KW-0472">Membrane</keyword>
<keyword evidence="1" id="KW-0732">Signal</keyword>
<dbReference type="Pfam" id="PF09864">
    <property type="entry name" value="MliC"/>
    <property type="match status" value="1"/>
</dbReference>
<reference evidence="7" key="8">
    <citation type="journal article" date="2018" name="J. ISSAAS">
        <title>In Silico Identification of Three Types of Integrative and Conjugative Elements (ICEs) in Elizabethkingia anophelis Strains Isolated from Around the World.</title>
        <authorList>
            <person name="Xu J."/>
            <person name="Pei D."/>
            <person name="Nicholson A."/>
            <person name="Lan Y."/>
            <person name="Xia Q."/>
        </authorList>
    </citation>
    <scope>NUCLEOTIDE SEQUENCE</scope>
</reference>
<evidence type="ECO:0000256" key="2">
    <source>
        <dbReference type="ARBA" id="ARBA00023136"/>
    </source>
</evidence>
<feature type="domain" description="C-type lysozyme inhibitor" evidence="5">
    <location>
        <begin position="3"/>
        <end position="53"/>
    </location>
</feature>
<protein>
    <recommendedName>
        <fullName evidence="5">C-type lysozyme inhibitor domain-containing protein</fullName>
    </recommendedName>
</protein>
<dbReference type="EMBL" id="BK010615">
    <property type="protein sequence ID" value="DAC76078.1"/>
    <property type="molecule type" value="Genomic_DNA"/>
</dbReference>
<dbReference type="Gene3D" id="2.40.128.200">
    <property type="match status" value="1"/>
</dbReference>
<organism evidence="7">
    <name type="scientific">Elizabethkingia anophelis</name>
    <dbReference type="NCBI Taxonomy" id="1117645"/>
    <lineage>
        <taxon>Bacteria</taxon>
        <taxon>Pseudomonadati</taxon>
        <taxon>Bacteroidota</taxon>
        <taxon>Flavobacteriia</taxon>
        <taxon>Flavobacteriales</taxon>
        <taxon>Weeksellaceae</taxon>
        <taxon>Elizabethkingia</taxon>
    </lineage>
</organism>
<dbReference type="InterPro" id="IPR018660">
    <property type="entry name" value="MliC"/>
</dbReference>
<reference evidence="7" key="6">
    <citation type="journal article" date="2017" name="Nat. Commun.">
        <title>Evolutionary dynamics and genomic features of the Elizabethkingia anophelis 2015 to 2016 Wisconsin outbreak strain.</title>
        <authorList>
            <person name="Perrin A."/>
            <person name="Larsonneur E."/>
            <person name="Nicholson A.C."/>
            <person name="Edwards D.J."/>
            <person name="Gundlach K.M."/>
            <person name="Whitney A.M."/>
            <person name="Gulvik C.A."/>
            <person name="Bell M.E."/>
            <person name="Rendueles O."/>
            <person name="Cury J."/>
            <person name="Hugon P."/>
            <person name="Clermont D."/>
            <person name="Enouf V."/>
            <person name="Loparev V."/>
            <person name="Juieng P."/>
            <person name="Monson T."/>
            <person name="Warshauer D."/>
            <person name="Elbadawi L.I."/>
            <person name="Walters M.S."/>
            <person name="Crist M.B."/>
            <person name="Noble-Wang J."/>
            <person name="Borlaug G."/>
            <person name="Rocha E.P.C."/>
            <person name="Criscuolo A."/>
            <person name="Touchon M."/>
            <person name="Davis J.P."/>
            <person name="Holt K.E."/>
            <person name="McQuiston J.R."/>
            <person name="Brisse S."/>
        </authorList>
    </citation>
    <scope>NUCLEOTIDE SEQUENCE</scope>
</reference>
<keyword evidence="4" id="KW-0449">Lipoprotein</keyword>
<evidence type="ECO:0000256" key="3">
    <source>
        <dbReference type="ARBA" id="ARBA00023139"/>
    </source>
</evidence>
<reference evidence="7" key="2">
    <citation type="journal article" date="2014" name="PLoS ONE">
        <title>Insights from the genome annotation of Elizabethkingia anophelis from the malaria vector Anopheles gambiae.</title>
        <authorList>
            <person name="Kukutla P."/>
            <person name="Lindberg B.G."/>
            <person name="Pei D."/>
            <person name="Rayl M."/>
            <person name="Yu W."/>
            <person name="Steritz M."/>
            <person name="Faye I."/>
            <person name="Xu J."/>
        </authorList>
    </citation>
    <scope>NUCLEOTIDE SEQUENCE</scope>
</reference>
<evidence type="ECO:0000256" key="1">
    <source>
        <dbReference type="ARBA" id="ARBA00022729"/>
    </source>
</evidence>
<dbReference type="SUPFAM" id="SSF141488">
    <property type="entry name" value="YdhA-like"/>
    <property type="match status" value="1"/>
</dbReference>
<evidence type="ECO:0000256" key="4">
    <source>
        <dbReference type="ARBA" id="ARBA00023288"/>
    </source>
</evidence>